<sequence length="182" mass="19631">MSRHFQWGDSSHDQGQSNVAVWNNVAFDASSPQPGSRSSGGNATKGVQGLPRPPGSTVQSAWTPLRSAQHVNTEPEGLVNTPTQIPSKIQLNSNHQVADPVADSQIPIVPQSKGSVEQGLDPDPEIEVDPTNTTHFSLNPDRTEKDEQMGVAHDQTTTARIMKTSTLQCPSSMKEELKTKTI</sequence>
<comment type="caution">
    <text evidence="2">The sequence shown here is derived from an EMBL/GenBank/DDBJ whole genome shotgun (WGS) entry which is preliminary data.</text>
</comment>
<dbReference type="Proteomes" id="UP001633002">
    <property type="component" value="Unassembled WGS sequence"/>
</dbReference>
<feature type="compositionally biased region" description="Low complexity" evidence="1">
    <location>
        <begin position="30"/>
        <end position="41"/>
    </location>
</feature>
<proteinExistence type="predicted"/>
<gene>
    <name evidence="2" type="ORF">R1sor_010447</name>
</gene>
<evidence type="ECO:0000256" key="1">
    <source>
        <dbReference type="SAM" id="MobiDB-lite"/>
    </source>
</evidence>
<keyword evidence="3" id="KW-1185">Reference proteome</keyword>
<evidence type="ECO:0000313" key="2">
    <source>
        <dbReference type="EMBL" id="KAL3696371.1"/>
    </source>
</evidence>
<protein>
    <submittedName>
        <fullName evidence="2">Uncharacterized protein</fullName>
    </submittedName>
</protein>
<dbReference type="AlphaFoldDB" id="A0ABD3I252"/>
<evidence type="ECO:0000313" key="3">
    <source>
        <dbReference type="Proteomes" id="UP001633002"/>
    </source>
</evidence>
<dbReference type="EMBL" id="JBJQOH010000002">
    <property type="protein sequence ID" value="KAL3696371.1"/>
    <property type="molecule type" value="Genomic_DNA"/>
</dbReference>
<name>A0ABD3I252_9MARC</name>
<organism evidence="2 3">
    <name type="scientific">Riccia sorocarpa</name>
    <dbReference type="NCBI Taxonomy" id="122646"/>
    <lineage>
        <taxon>Eukaryota</taxon>
        <taxon>Viridiplantae</taxon>
        <taxon>Streptophyta</taxon>
        <taxon>Embryophyta</taxon>
        <taxon>Marchantiophyta</taxon>
        <taxon>Marchantiopsida</taxon>
        <taxon>Marchantiidae</taxon>
        <taxon>Marchantiales</taxon>
        <taxon>Ricciaceae</taxon>
        <taxon>Riccia</taxon>
    </lineage>
</organism>
<accession>A0ABD3I252</accession>
<reference evidence="2 3" key="1">
    <citation type="submission" date="2024-09" db="EMBL/GenBank/DDBJ databases">
        <title>Chromosome-scale assembly of Riccia sorocarpa.</title>
        <authorList>
            <person name="Paukszto L."/>
        </authorList>
    </citation>
    <scope>NUCLEOTIDE SEQUENCE [LARGE SCALE GENOMIC DNA]</scope>
    <source>
        <strain evidence="2">LP-2024</strain>
        <tissue evidence="2">Aerial parts of the thallus</tissue>
    </source>
</reference>
<feature type="region of interest" description="Disordered" evidence="1">
    <location>
        <begin position="112"/>
        <end position="156"/>
    </location>
</feature>
<feature type="region of interest" description="Disordered" evidence="1">
    <location>
        <begin position="1"/>
        <end position="83"/>
    </location>
</feature>